<reference evidence="2 3" key="1">
    <citation type="submission" date="2020-11" db="EMBL/GenBank/DDBJ databases">
        <title>Fusibacter basophilias sp. nov.</title>
        <authorList>
            <person name="Qiu D."/>
        </authorList>
    </citation>
    <scope>NUCLEOTIDE SEQUENCE [LARGE SCALE GENOMIC DNA]</scope>
    <source>
        <strain evidence="2 3">Q10-2</strain>
    </source>
</reference>
<feature type="transmembrane region" description="Helical" evidence="1">
    <location>
        <begin position="103"/>
        <end position="127"/>
    </location>
</feature>
<feature type="transmembrane region" description="Helical" evidence="1">
    <location>
        <begin position="71"/>
        <end position="91"/>
    </location>
</feature>
<evidence type="ECO:0000256" key="1">
    <source>
        <dbReference type="SAM" id="Phobius"/>
    </source>
</evidence>
<keyword evidence="1" id="KW-0472">Membrane</keyword>
<keyword evidence="1" id="KW-1133">Transmembrane helix</keyword>
<keyword evidence="3" id="KW-1185">Reference proteome</keyword>
<gene>
    <name evidence="2" type="ORF">ISU02_20730</name>
</gene>
<evidence type="ECO:0000313" key="2">
    <source>
        <dbReference type="EMBL" id="MBF4695526.1"/>
    </source>
</evidence>
<dbReference type="EMBL" id="JADKNH010000017">
    <property type="protein sequence ID" value="MBF4695526.1"/>
    <property type="molecule type" value="Genomic_DNA"/>
</dbReference>
<dbReference type="Proteomes" id="UP000614200">
    <property type="component" value="Unassembled WGS sequence"/>
</dbReference>
<dbReference type="RefSeq" id="WP_194703765.1">
    <property type="nucleotide sequence ID" value="NZ_JADKNH010000017.1"/>
</dbReference>
<evidence type="ECO:0000313" key="3">
    <source>
        <dbReference type="Proteomes" id="UP000614200"/>
    </source>
</evidence>
<proteinExistence type="predicted"/>
<sequence>MEEKKVEAKTKHKVKSLLGWLYFWIICGLIGVFIILPNKVLPVFYRFNEIIGIHKLSKGIFNDSISMNVDATFVALFFDFLILFIVTYALILIFKRMKWLKILLLWAGFGGILFYSYSMPLSAYYQWGSQIGSNVILTEEVQLLSTGEEQVVDLTHVDLIIPPYFGREDYTLKVDTLEYSDQTDGYAFTLMDEAGESIHMLPDYIQMTLDLTLKELEGKSYKFYDPEEDQWQDVAYYYDLDIGKTVILTNHFTEFKSFKREIIEQDELLKPLTEPTFVYKRKTGIYASDVSPEDLRQSFELIEDAKKNPKKEVTAMDSAMSTIRKVKSQYTQPELFVKLCDIGIDYADIVKAKEIDVAYFSNFNNHMLVETATEYSGQTLRNSLKGTTAGLSLASNVLGTVIIYDEFKKANYDKVIYESLKALADAGGGAISGPVGFITSCWIFTFDRFSEYDKFLTNEAIKEAYSVYYNGSDSRPESYWHFRFEEIMKKELKPDENIYHAFKLLDYEIDQYLLEFWSSENELFRDKFDLPAKISSTVQIGIQREYKHLYFRPLVMRVLDRYMNYTRMRQIEYEIFMSRLFYRDNINKIGEIEVTLDSDAYDLQKCHTQVIVNDTIIFDEAYKNKSVTFKARLYKLLPSDPNMEDKIHLRTLIVDKKGIESVKDEYIYILDMGQKLTYRYSDVISIAVKIDDRAVTLNMDEAYKFSYSYDNDGETYLIPDEVIWQADQGSIDETGLYTPAVPGVDTIRLTVNYEEGNQSYTDEVNVTVEGELEEEKSVLQDFVVKYYEHDLELFYDKLGDEANRMLHAATDNIDYGRSVMDYMFTHESELKLINEANGYKNFELALDNKTYSIYIMYYDDGSIRQVKANDNARSLSIQMDYNSEDKEERIMVAKDGVLISERPQSIVVFNYSGINLMGDPIIDTETAGTGLHYDRVEPMTMSVGKNSPGNNKFEVVTLCQVQSGNITSIGTLSGDTLSTNHYGSDGSITETLTATNVGSLGTFNANH</sequence>
<keyword evidence="1" id="KW-0812">Transmembrane</keyword>
<name>A0ABR9ZYS4_9FIRM</name>
<protein>
    <submittedName>
        <fullName evidence="2">Uncharacterized protein</fullName>
    </submittedName>
</protein>
<accession>A0ABR9ZYS4</accession>
<organism evidence="2 3">
    <name type="scientific">Fusibacter ferrireducens</name>
    <dbReference type="NCBI Taxonomy" id="2785058"/>
    <lineage>
        <taxon>Bacteria</taxon>
        <taxon>Bacillati</taxon>
        <taxon>Bacillota</taxon>
        <taxon>Clostridia</taxon>
        <taxon>Eubacteriales</taxon>
        <taxon>Eubacteriales Family XII. Incertae Sedis</taxon>
        <taxon>Fusibacter</taxon>
    </lineage>
</organism>
<feature type="transmembrane region" description="Helical" evidence="1">
    <location>
        <begin position="20"/>
        <end position="37"/>
    </location>
</feature>
<comment type="caution">
    <text evidence="2">The sequence shown here is derived from an EMBL/GenBank/DDBJ whole genome shotgun (WGS) entry which is preliminary data.</text>
</comment>